<gene>
    <name evidence="2" type="ORF">APUU_80037A</name>
</gene>
<evidence type="ECO:0000313" key="2">
    <source>
        <dbReference type="EMBL" id="BCS29734.1"/>
    </source>
</evidence>
<feature type="signal peptide" evidence="1">
    <location>
        <begin position="1"/>
        <end position="22"/>
    </location>
</feature>
<reference evidence="2" key="1">
    <citation type="submission" date="2021-01" db="EMBL/GenBank/DDBJ databases">
        <authorList>
            <consortium name="Aspergillus puulaauensis MK2 genome sequencing consortium"/>
            <person name="Kazuki M."/>
            <person name="Futagami T."/>
        </authorList>
    </citation>
    <scope>NUCLEOTIDE SEQUENCE</scope>
    <source>
        <strain evidence="2">MK2</strain>
    </source>
</reference>
<dbReference type="EMBL" id="AP024450">
    <property type="protein sequence ID" value="BCS29734.1"/>
    <property type="molecule type" value="Genomic_DNA"/>
</dbReference>
<protein>
    <recommendedName>
        <fullName evidence="4">Fungal N-terminal domain-containing protein</fullName>
    </recommendedName>
</protein>
<dbReference type="KEGG" id="apuu:APUU_80037A"/>
<dbReference type="AlphaFoldDB" id="A0A7R7XY88"/>
<dbReference type="Proteomes" id="UP000654913">
    <property type="component" value="Chromosome 8"/>
</dbReference>
<keyword evidence="3" id="KW-1185">Reference proteome</keyword>
<name>A0A7R7XY88_9EURO</name>
<dbReference type="GeneID" id="64979731"/>
<feature type="chain" id="PRO_5031427318" description="Fungal N-terminal domain-containing protein" evidence="1">
    <location>
        <begin position="23"/>
        <end position="282"/>
    </location>
</feature>
<keyword evidence="1" id="KW-0732">Signal</keyword>
<evidence type="ECO:0000256" key="1">
    <source>
        <dbReference type="SAM" id="SignalP"/>
    </source>
</evidence>
<accession>A0A7R7XY88</accession>
<evidence type="ECO:0008006" key="4">
    <source>
        <dbReference type="Google" id="ProtNLM"/>
    </source>
</evidence>
<organism evidence="2 3">
    <name type="scientific">Aspergillus puulaauensis</name>
    <dbReference type="NCBI Taxonomy" id="1220207"/>
    <lineage>
        <taxon>Eukaryota</taxon>
        <taxon>Fungi</taxon>
        <taxon>Dikarya</taxon>
        <taxon>Ascomycota</taxon>
        <taxon>Pezizomycotina</taxon>
        <taxon>Eurotiomycetes</taxon>
        <taxon>Eurotiomycetidae</taxon>
        <taxon>Eurotiales</taxon>
        <taxon>Aspergillaceae</taxon>
        <taxon>Aspergillus</taxon>
    </lineage>
</organism>
<dbReference type="OrthoDB" id="5089392at2759"/>
<dbReference type="RefSeq" id="XP_041561920.1">
    <property type="nucleotide sequence ID" value="XM_041696273.1"/>
</dbReference>
<evidence type="ECO:0000313" key="3">
    <source>
        <dbReference type="Proteomes" id="UP000654913"/>
    </source>
</evidence>
<sequence>MHFKSILPLLGLAASASAQVSASQMTANIDQITQKSSETNDIAKSISVTNFFSTAPQLINSFRDIIQTASDDVTSMNDGKSKRSLKARQECLDLEDPEQCLADLGELVDDPSEILGDKRALRARQECLDVTDIEQCLADLGELVEDPGEILGDKRSVKVRHEYASVSRWREIANILNQTVGKKRQDPPAYSDSQQQGICNAFRSFVMVHQELLKTVIGKHGLLSLTPFTQPVAQVLRVLEGGVDTLAFGIIDSVPTCAQEATQNKNSLDMTLEEAQNTYDSN</sequence>
<proteinExistence type="predicted"/>
<reference evidence="2" key="2">
    <citation type="submission" date="2021-02" db="EMBL/GenBank/DDBJ databases">
        <title>Aspergillus puulaauensis MK2 genome sequence.</title>
        <authorList>
            <person name="Futagami T."/>
            <person name="Mori K."/>
            <person name="Kadooka C."/>
            <person name="Tanaka T."/>
        </authorList>
    </citation>
    <scope>NUCLEOTIDE SEQUENCE</scope>
    <source>
        <strain evidence="2">MK2</strain>
    </source>
</reference>